<dbReference type="KEGG" id="srho:HH216_19515"/>
<dbReference type="Gene3D" id="2.40.160.130">
    <property type="entry name" value="Capsule assembly protein Wzi"/>
    <property type="match status" value="1"/>
</dbReference>
<dbReference type="AlphaFoldDB" id="A0A7L5DXW2"/>
<keyword evidence="2" id="KW-1185">Reference proteome</keyword>
<organism evidence="1 2">
    <name type="scientific">Spirosoma rhododendri</name>
    <dbReference type="NCBI Taxonomy" id="2728024"/>
    <lineage>
        <taxon>Bacteria</taxon>
        <taxon>Pseudomonadati</taxon>
        <taxon>Bacteroidota</taxon>
        <taxon>Cytophagia</taxon>
        <taxon>Cytophagales</taxon>
        <taxon>Cytophagaceae</taxon>
        <taxon>Spirosoma</taxon>
    </lineage>
</organism>
<proteinExistence type="predicted"/>
<dbReference type="InterPro" id="IPR038636">
    <property type="entry name" value="Wzi_sf"/>
</dbReference>
<dbReference type="RefSeq" id="WP_169552329.1">
    <property type="nucleotide sequence ID" value="NZ_CP051677.1"/>
</dbReference>
<reference evidence="1 2" key="1">
    <citation type="submission" date="2020-04" db="EMBL/GenBank/DDBJ databases">
        <title>Genome sequencing of novel species.</title>
        <authorList>
            <person name="Heo J."/>
            <person name="Kim S.-J."/>
            <person name="Kim J.-S."/>
            <person name="Hong S.-B."/>
            <person name="Kwon S.-W."/>
        </authorList>
    </citation>
    <scope>NUCLEOTIDE SEQUENCE [LARGE SCALE GENOMIC DNA]</scope>
    <source>
        <strain evidence="1 2">CJU-R4</strain>
    </source>
</reference>
<name>A0A7L5DXW2_9BACT</name>
<evidence type="ECO:0000313" key="1">
    <source>
        <dbReference type="EMBL" id="QJD80370.1"/>
    </source>
</evidence>
<protein>
    <submittedName>
        <fullName evidence="1">Capsule assembly Wzi family protein</fullName>
    </submittedName>
</protein>
<dbReference type="EMBL" id="CP051677">
    <property type="protein sequence ID" value="QJD80370.1"/>
    <property type="molecule type" value="Genomic_DNA"/>
</dbReference>
<gene>
    <name evidence="1" type="ORF">HH216_19515</name>
</gene>
<dbReference type="Proteomes" id="UP000501128">
    <property type="component" value="Chromosome"/>
</dbReference>
<sequence>MPFWLRSNQWGAVPLAGSAGTIRAGIWGDHNGNAPDSTTTRPKFGWNYGLDVVANSGLNGKVLLPEAYAGIRFGKFELFAGRRRQIVGLCDTLLTSGSYIWSGNALPLPKIQFGTIGYVPIFKGVLAFNAIYNHGWFANKDASGRELIVRNSYLHQKTLYVRLGKPSWAFRLYGGVNHQVQWGGYAPSLPSGLANKGYLPSSLRAYQYVVSAQAYPDFTIDPNLTEIDVDNRVGNHLGSIDVGADVNIGSFNLLMYRQSLVESGSIFYLTSIADGLNGIRLRNNQPGDGFLTLDNVLFEFFYSKSQGGPEFVINDPQRRGKVNYFNHGQYQDGWIYENHTIGTPFLTPQTDVRPNLRTGRAIVNNRVALWHGGLSGRVAQRVQWQMKLSYSQNLGTYDSPYPANTNQFSGILSASSPLTLPVLGDCDLSASVAYDQGQLFYNSTGVFASLRKTVRMRRQPSSASSEWRVPTR</sequence>
<accession>A0A7L5DXW2</accession>
<evidence type="ECO:0000313" key="2">
    <source>
        <dbReference type="Proteomes" id="UP000501128"/>
    </source>
</evidence>